<dbReference type="GO" id="GO:0005524">
    <property type="term" value="F:ATP binding"/>
    <property type="evidence" value="ECO:0007669"/>
    <property type="project" value="UniProtKB-KW"/>
</dbReference>
<comment type="pathway">
    <text evidence="2">Cofactor biosynthesis; tetrahydrofolate biosynthesis; 2-amino-4-hydroxy-6-hydroxymethyl-7,8-dihydropteridine diphosphate from 7,8-dihydroneopterin triphosphate: step 4/4.</text>
</comment>
<keyword evidence="5" id="KW-0547">Nucleotide-binding</keyword>
<keyword evidence="7" id="KW-0067">ATP-binding</keyword>
<evidence type="ECO:0000313" key="10">
    <source>
        <dbReference type="EMBL" id="RNE67472.1"/>
    </source>
</evidence>
<dbReference type="UniPathway" id="UPA00077">
    <property type="reaction ID" value="UER00155"/>
</dbReference>
<dbReference type="Gene3D" id="3.30.70.560">
    <property type="entry name" value="7,8-Dihydro-6-hydroxymethylpterin-pyrophosphokinase HPPK"/>
    <property type="match status" value="1"/>
</dbReference>
<organism evidence="10 11">
    <name type="scientific">Cryobacterium tepidiphilum</name>
    <dbReference type="NCBI Taxonomy" id="2486026"/>
    <lineage>
        <taxon>Bacteria</taxon>
        <taxon>Bacillati</taxon>
        <taxon>Actinomycetota</taxon>
        <taxon>Actinomycetes</taxon>
        <taxon>Micrococcales</taxon>
        <taxon>Microbacteriaceae</taxon>
        <taxon>Cryobacterium</taxon>
    </lineage>
</organism>
<evidence type="ECO:0000256" key="8">
    <source>
        <dbReference type="ARBA" id="ARBA00022909"/>
    </source>
</evidence>
<feature type="domain" description="7,8-dihydro-6-hydroxymethylpterin-pyrophosphokinase" evidence="9">
    <location>
        <begin position="13"/>
        <end position="145"/>
    </location>
</feature>
<reference evidence="10 11" key="1">
    <citation type="submission" date="2018-11" db="EMBL/GenBank/DDBJ databases">
        <title>Cryobacterium sp. nov., isolated from rhizosphere soil of lettuce.</title>
        <authorList>
            <person name="Wang Y."/>
        </authorList>
    </citation>
    <scope>NUCLEOTIDE SEQUENCE [LARGE SCALE GENOMIC DNA]</scope>
    <source>
        <strain evidence="10 11">NEAU-85</strain>
    </source>
</reference>
<evidence type="ECO:0000256" key="5">
    <source>
        <dbReference type="ARBA" id="ARBA00022741"/>
    </source>
</evidence>
<keyword evidence="8" id="KW-0289">Folate biosynthesis</keyword>
<dbReference type="PANTHER" id="PTHR43071:SF1">
    <property type="entry name" value="2-AMINO-4-HYDROXY-6-HYDROXYMETHYLDIHYDROPTERIDINE PYROPHOSPHOKINASE"/>
    <property type="match status" value="1"/>
</dbReference>
<dbReference type="GO" id="GO:0016301">
    <property type="term" value="F:kinase activity"/>
    <property type="evidence" value="ECO:0007669"/>
    <property type="project" value="UniProtKB-KW"/>
</dbReference>
<dbReference type="OrthoDB" id="9808041at2"/>
<evidence type="ECO:0000256" key="6">
    <source>
        <dbReference type="ARBA" id="ARBA00022777"/>
    </source>
</evidence>
<evidence type="ECO:0000256" key="7">
    <source>
        <dbReference type="ARBA" id="ARBA00022840"/>
    </source>
</evidence>
<dbReference type="GO" id="GO:0046656">
    <property type="term" value="P:folic acid biosynthetic process"/>
    <property type="evidence" value="ECO:0007669"/>
    <property type="project" value="UniProtKB-KW"/>
</dbReference>
<comment type="caution">
    <text evidence="10">The sequence shown here is derived from an EMBL/GenBank/DDBJ whole genome shotgun (WGS) entry which is preliminary data.</text>
</comment>
<name>A0A3M8LRE4_9MICO</name>
<dbReference type="CDD" id="cd00483">
    <property type="entry name" value="HPPK"/>
    <property type="match status" value="1"/>
</dbReference>
<dbReference type="EMBL" id="RDSR01000001">
    <property type="protein sequence ID" value="RNE67472.1"/>
    <property type="molecule type" value="Genomic_DNA"/>
</dbReference>
<dbReference type="SUPFAM" id="SSF55083">
    <property type="entry name" value="6-hydroxymethyl-7,8-dihydropterin pyrophosphokinase, HPPK"/>
    <property type="match status" value="1"/>
</dbReference>
<evidence type="ECO:0000313" key="11">
    <source>
        <dbReference type="Proteomes" id="UP000279859"/>
    </source>
</evidence>
<accession>A0A3M8LRE4</accession>
<dbReference type="Pfam" id="PF01288">
    <property type="entry name" value="HPPK"/>
    <property type="match status" value="1"/>
</dbReference>
<dbReference type="NCBIfam" id="TIGR01498">
    <property type="entry name" value="folK"/>
    <property type="match status" value="1"/>
</dbReference>
<comment type="catalytic activity">
    <reaction evidence="1">
        <text>6-hydroxymethyl-7,8-dihydropterin + ATP = (7,8-dihydropterin-6-yl)methyl diphosphate + AMP + H(+)</text>
        <dbReference type="Rhea" id="RHEA:11412"/>
        <dbReference type="ChEBI" id="CHEBI:15378"/>
        <dbReference type="ChEBI" id="CHEBI:30616"/>
        <dbReference type="ChEBI" id="CHEBI:44841"/>
        <dbReference type="ChEBI" id="CHEBI:72950"/>
        <dbReference type="ChEBI" id="CHEBI:456215"/>
        <dbReference type="EC" id="2.7.6.3"/>
    </reaction>
</comment>
<dbReference type="AlphaFoldDB" id="A0A3M8LRE4"/>
<evidence type="ECO:0000256" key="1">
    <source>
        <dbReference type="ARBA" id="ARBA00000198"/>
    </source>
</evidence>
<dbReference type="Proteomes" id="UP000279859">
    <property type="component" value="Unassembled WGS sequence"/>
</dbReference>
<dbReference type="GO" id="GO:0003848">
    <property type="term" value="F:2-amino-4-hydroxy-6-hydroxymethyldihydropteridine diphosphokinase activity"/>
    <property type="evidence" value="ECO:0007669"/>
    <property type="project" value="UniProtKB-EC"/>
</dbReference>
<evidence type="ECO:0000259" key="9">
    <source>
        <dbReference type="Pfam" id="PF01288"/>
    </source>
</evidence>
<evidence type="ECO:0000256" key="3">
    <source>
        <dbReference type="ARBA" id="ARBA00013253"/>
    </source>
</evidence>
<dbReference type="InterPro" id="IPR035907">
    <property type="entry name" value="Hppk_sf"/>
</dbReference>
<protein>
    <recommendedName>
        <fullName evidence="3">2-amino-4-hydroxy-6-hydroxymethyldihydropteridine diphosphokinase</fullName>
        <ecNumber evidence="3">2.7.6.3</ecNumber>
    </recommendedName>
</protein>
<keyword evidence="6 10" id="KW-0418">Kinase</keyword>
<evidence type="ECO:0000256" key="4">
    <source>
        <dbReference type="ARBA" id="ARBA00022679"/>
    </source>
</evidence>
<keyword evidence="4 10" id="KW-0808">Transferase</keyword>
<dbReference type="GO" id="GO:0046654">
    <property type="term" value="P:tetrahydrofolate biosynthetic process"/>
    <property type="evidence" value="ECO:0007669"/>
    <property type="project" value="UniProtKB-UniPathway"/>
</dbReference>
<sequence>MGEARARAPHRVVLAIGSNLGDRAETLQRAARDIADLDGFELDAVSAFVESAAVKPDGVDEAAPRYLNAVLLGRYAGDPHDLLDSVNGIEAEHGRVRAERWGDRTLDIDVVAVDDLQLADDRLVVPHPRAAERDFVLVPWAEVDPDAVLPGRGRVRDLLARIPNTVQPYRGGDE</sequence>
<proteinExistence type="predicted"/>
<dbReference type="PANTHER" id="PTHR43071">
    <property type="entry name" value="2-AMINO-4-HYDROXY-6-HYDROXYMETHYLDIHYDROPTERIDINE PYROPHOSPHOKINASE"/>
    <property type="match status" value="1"/>
</dbReference>
<dbReference type="EC" id="2.7.6.3" evidence="3"/>
<evidence type="ECO:0000256" key="2">
    <source>
        <dbReference type="ARBA" id="ARBA00005051"/>
    </source>
</evidence>
<gene>
    <name evidence="10" type="primary">folK</name>
    <name evidence="10" type="ORF">EEJ31_01085</name>
</gene>
<dbReference type="InterPro" id="IPR000550">
    <property type="entry name" value="Hppk"/>
</dbReference>
<keyword evidence="11" id="KW-1185">Reference proteome</keyword>